<dbReference type="KEGG" id="kphy:AOZ06_25155"/>
<dbReference type="InterPro" id="IPR001867">
    <property type="entry name" value="OmpR/PhoB-type_DNA-bd"/>
</dbReference>
<dbReference type="InterPro" id="IPR019734">
    <property type="entry name" value="TPR_rpt"/>
</dbReference>
<dbReference type="PRINTS" id="PR00364">
    <property type="entry name" value="DISEASERSIST"/>
</dbReference>
<evidence type="ECO:0000256" key="5">
    <source>
        <dbReference type="PROSITE-ProRule" id="PRU01091"/>
    </source>
</evidence>
<dbReference type="PANTHER" id="PTHR35807:SF1">
    <property type="entry name" value="TRANSCRIPTIONAL REGULATOR REDD"/>
    <property type="match status" value="1"/>
</dbReference>
<dbReference type="Gene3D" id="3.40.50.300">
    <property type="entry name" value="P-loop containing nucleotide triphosphate hydrolases"/>
    <property type="match status" value="1"/>
</dbReference>
<sequence>MTPAVEINVLGSWEVSVDHRSVVVPPGHQRALLSALLLSAGRPVTCDVLAIQLWGDRPPENVRGTLSTYVARLRRVLGKSAILSYPGGGYMLCTDGAEMDLYRFRALLRQAQENLCTDEELDLLRQALSLWRGCPFIGVESTWLEHEIVPLLTEEWFAATERCIDLETAGGAFRESVVELSQLTAAFPLRESLWFRLIDALHRSGRRADALAAYQEVRVILQDELGIDPGEELQALHQRVLRDAPGTEAAWPGQQIAGPPRQLPPDNVKFVGRHDDLAELERLVADVGGAQNSADQSTVIVAIDGAPGIGKTTLAVHWAHRMVERYPDVQIYLNLRGHSGDGPVRPSAAIEAVLRSLGVPTERIPADLEERSALLRSTLAGRRSLVLLDNARDAAQVRALCPSTNSLVIVTSRNQLRALCFRDGAQRLSLPRLCDDDAVELLGAALGSERVAAEPQAARRLAALCDGLPLALVIVAEHAQRTNSLSEVAETLADEMNGPDAFDSSTGKELYAALSWSYRMLTPLSAAMFHKLGLHPAGAMCLDAAAAIADLPVARAKHVLDQLVDEHLVEQPQPDRYELHDLIRLYAAEEARRNESGETRRDAVQRVLDWYLHATVSADSVLQPGRLRDFVRPLKPRVLPPRPADQRMAIAWFEREFDVLQSIVRFAATHGWGGHAWRIALAMSTFLDRRVTWREGAEILETALQAARSANDRVGEGYALNTLACLQLDKGDLALARDNLEQAVDCFTDEAHQAGEMMALSNLSLVLAKVGEPQLGLRTCATARDLAERIGFQRGIANNYNNMGVAHVAMDDHKRAIDCFLQADTLLDELGDIEPLSLNQYELGRAYAATHRYAESIRMMRKAANGFSQLGSRRWHAVVLIDLGKAISSAGHPRWARKPWAAALDVMRDLADPRAEELETLLGRTCPRRDGNPSFH</sequence>
<dbReference type="SMART" id="SM00028">
    <property type="entry name" value="TPR"/>
    <property type="match status" value="3"/>
</dbReference>
<reference evidence="7 8" key="1">
    <citation type="submission" date="2015-07" db="EMBL/GenBank/DDBJ databases">
        <title>Genome sequencing of Kibdelosporangium phytohabitans.</title>
        <authorList>
            <person name="Qin S."/>
            <person name="Xing K."/>
        </authorList>
    </citation>
    <scope>NUCLEOTIDE SEQUENCE [LARGE SCALE GENOMIC DNA]</scope>
    <source>
        <strain evidence="7 8">KLBMP1111</strain>
    </source>
</reference>
<dbReference type="GO" id="GO:0000160">
    <property type="term" value="P:phosphorelay signal transduction system"/>
    <property type="evidence" value="ECO:0007669"/>
    <property type="project" value="InterPro"/>
</dbReference>
<dbReference type="PROSITE" id="PS51755">
    <property type="entry name" value="OMPR_PHOB"/>
    <property type="match status" value="1"/>
</dbReference>
<dbReference type="Gene3D" id="1.25.40.10">
    <property type="entry name" value="Tetratricopeptide repeat domain"/>
    <property type="match status" value="2"/>
</dbReference>
<evidence type="ECO:0000313" key="8">
    <source>
        <dbReference type="Proteomes" id="UP000063699"/>
    </source>
</evidence>
<dbReference type="PANTHER" id="PTHR35807">
    <property type="entry name" value="TRANSCRIPTIONAL REGULATOR REDD-RELATED"/>
    <property type="match status" value="1"/>
</dbReference>
<dbReference type="STRING" id="860235.AOZ06_25155"/>
<keyword evidence="2" id="KW-0805">Transcription regulation</keyword>
<evidence type="ECO:0000256" key="1">
    <source>
        <dbReference type="ARBA" id="ARBA00005820"/>
    </source>
</evidence>
<feature type="DNA-binding region" description="OmpR/PhoB-type" evidence="5">
    <location>
        <begin position="1"/>
        <end position="94"/>
    </location>
</feature>
<dbReference type="Pfam" id="PF03704">
    <property type="entry name" value="BTAD"/>
    <property type="match status" value="1"/>
</dbReference>
<dbReference type="Proteomes" id="UP000063699">
    <property type="component" value="Chromosome"/>
</dbReference>
<keyword evidence="3 5" id="KW-0238">DNA-binding</keyword>
<accession>A0A0N9HWL7</accession>
<keyword evidence="8" id="KW-1185">Reference proteome</keyword>
<dbReference type="RefSeq" id="WP_054291653.1">
    <property type="nucleotide sequence ID" value="NZ_CP012752.1"/>
</dbReference>
<evidence type="ECO:0000256" key="3">
    <source>
        <dbReference type="ARBA" id="ARBA00023125"/>
    </source>
</evidence>
<name>A0A0N9HWL7_9PSEU</name>
<comment type="similarity">
    <text evidence="1">Belongs to the AfsR/DnrI/RedD regulatory family.</text>
</comment>
<keyword evidence="4" id="KW-0804">Transcription</keyword>
<dbReference type="Gene3D" id="1.10.10.10">
    <property type="entry name" value="Winged helix-like DNA-binding domain superfamily/Winged helix DNA-binding domain"/>
    <property type="match status" value="1"/>
</dbReference>
<dbReference type="Pfam" id="PF00486">
    <property type="entry name" value="Trans_reg_C"/>
    <property type="match status" value="1"/>
</dbReference>
<dbReference type="EMBL" id="CP012752">
    <property type="protein sequence ID" value="ALG09749.1"/>
    <property type="molecule type" value="Genomic_DNA"/>
</dbReference>
<dbReference type="Pfam" id="PF00931">
    <property type="entry name" value="NB-ARC"/>
    <property type="match status" value="1"/>
</dbReference>
<dbReference type="Pfam" id="PF13424">
    <property type="entry name" value="TPR_12"/>
    <property type="match status" value="1"/>
</dbReference>
<dbReference type="SUPFAM" id="SSF46894">
    <property type="entry name" value="C-terminal effector domain of the bipartite response regulators"/>
    <property type="match status" value="1"/>
</dbReference>
<gene>
    <name evidence="7" type="ORF">AOZ06_25155</name>
</gene>
<dbReference type="InterPro" id="IPR027417">
    <property type="entry name" value="P-loop_NTPase"/>
</dbReference>
<organism evidence="7 8">
    <name type="scientific">Kibdelosporangium phytohabitans</name>
    <dbReference type="NCBI Taxonomy" id="860235"/>
    <lineage>
        <taxon>Bacteria</taxon>
        <taxon>Bacillati</taxon>
        <taxon>Actinomycetota</taxon>
        <taxon>Actinomycetes</taxon>
        <taxon>Pseudonocardiales</taxon>
        <taxon>Pseudonocardiaceae</taxon>
        <taxon>Kibdelosporangium</taxon>
    </lineage>
</organism>
<dbReference type="AlphaFoldDB" id="A0A0N9HWL7"/>
<evidence type="ECO:0000256" key="4">
    <source>
        <dbReference type="ARBA" id="ARBA00023163"/>
    </source>
</evidence>
<evidence type="ECO:0000259" key="6">
    <source>
        <dbReference type="PROSITE" id="PS51755"/>
    </source>
</evidence>
<dbReference type="InterPro" id="IPR051677">
    <property type="entry name" value="AfsR-DnrI-RedD_regulator"/>
</dbReference>
<evidence type="ECO:0000313" key="7">
    <source>
        <dbReference type="EMBL" id="ALG09749.1"/>
    </source>
</evidence>
<dbReference type="CDD" id="cd15831">
    <property type="entry name" value="BTAD"/>
    <property type="match status" value="1"/>
</dbReference>
<dbReference type="GO" id="GO:0043531">
    <property type="term" value="F:ADP binding"/>
    <property type="evidence" value="ECO:0007669"/>
    <property type="project" value="InterPro"/>
</dbReference>
<dbReference type="SUPFAM" id="SSF48452">
    <property type="entry name" value="TPR-like"/>
    <property type="match status" value="3"/>
</dbReference>
<dbReference type="SUPFAM" id="SSF52540">
    <property type="entry name" value="P-loop containing nucleoside triphosphate hydrolases"/>
    <property type="match status" value="1"/>
</dbReference>
<dbReference type="SMART" id="SM00862">
    <property type="entry name" value="Trans_reg_C"/>
    <property type="match status" value="1"/>
</dbReference>
<feature type="domain" description="OmpR/PhoB-type" evidence="6">
    <location>
        <begin position="1"/>
        <end position="94"/>
    </location>
</feature>
<protein>
    <recommendedName>
        <fullName evidence="6">OmpR/PhoB-type domain-containing protein</fullName>
    </recommendedName>
</protein>
<dbReference type="InterPro" id="IPR036388">
    <property type="entry name" value="WH-like_DNA-bd_sf"/>
</dbReference>
<dbReference type="InterPro" id="IPR005158">
    <property type="entry name" value="BTAD"/>
</dbReference>
<proteinExistence type="inferred from homology"/>
<dbReference type="InterPro" id="IPR016032">
    <property type="entry name" value="Sig_transdc_resp-reg_C-effctor"/>
</dbReference>
<dbReference type="SMART" id="SM01043">
    <property type="entry name" value="BTAD"/>
    <property type="match status" value="1"/>
</dbReference>
<dbReference type="GO" id="GO:0006355">
    <property type="term" value="P:regulation of DNA-templated transcription"/>
    <property type="evidence" value="ECO:0007669"/>
    <property type="project" value="InterPro"/>
</dbReference>
<evidence type="ECO:0000256" key="2">
    <source>
        <dbReference type="ARBA" id="ARBA00023015"/>
    </source>
</evidence>
<dbReference type="GO" id="GO:0003677">
    <property type="term" value="F:DNA binding"/>
    <property type="evidence" value="ECO:0007669"/>
    <property type="project" value="UniProtKB-UniRule"/>
</dbReference>
<dbReference type="InterPro" id="IPR011990">
    <property type="entry name" value="TPR-like_helical_dom_sf"/>
</dbReference>
<dbReference type="InterPro" id="IPR002182">
    <property type="entry name" value="NB-ARC"/>
</dbReference>